<dbReference type="EMBL" id="JMCB01000007">
    <property type="protein sequence ID" value="KFE67563.1"/>
    <property type="molecule type" value="Genomic_DNA"/>
</dbReference>
<evidence type="ECO:0000313" key="2">
    <source>
        <dbReference type="Proteomes" id="UP000028725"/>
    </source>
</evidence>
<keyword evidence="2" id="KW-1185">Reference proteome</keyword>
<reference evidence="1 2" key="1">
    <citation type="submission" date="2014-04" db="EMBL/GenBank/DDBJ databases">
        <title>Genome assembly of Hyalangium minutum DSM 14724.</title>
        <authorList>
            <person name="Sharma G."/>
            <person name="Subramanian S."/>
        </authorList>
    </citation>
    <scope>NUCLEOTIDE SEQUENCE [LARGE SCALE GENOMIC DNA]</scope>
    <source>
        <strain evidence="1 2">DSM 14724</strain>
    </source>
</reference>
<name>A0A085WIQ0_9BACT</name>
<gene>
    <name evidence="1" type="ORF">DB31_8046</name>
</gene>
<dbReference type="STRING" id="394096.DB31_8046"/>
<sequence>MSTTAKPMQHPPSPSQEVKVFYRPRFGIRAESGGLCVEVSALPEKDKGEPPRG</sequence>
<proteinExistence type="predicted"/>
<protein>
    <submittedName>
        <fullName evidence="1">Uncharacterized protein</fullName>
    </submittedName>
</protein>
<dbReference type="AlphaFoldDB" id="A0A085WIQ0"/>
<comment type="caution">
    <text evidence="1">The sequence shown here is derived from an EMBL/GenBank/DDBJ whole genome shotgun (WGS) entry which is preliminary data.</text>
</comment>
<organism evidence="1 2">
    <name type="scientific">Hyalangium minutum</name>
    <dbReference type="NCBI Taxonomy" id="394096"/>
    <lineage>
        <taxon>Bacteria</taxon>
        <taxon>Pseudomonadati</taxon>
        <taxon>Myxococcota</taxon>
        <taxon>Myxococcia</taxon>
        <taxon>Myxococcales</taxon>
        <taxon>Cystobacterineae</taxon>
        <taxon>Archangiaceae</taxon>
        <taxon>Hyalangium</taxon>
    </lineage>
</organism>
<dbReference type="Proteomes" id="UP000028725">
    <property type="component" value="Unassembled WGS sequence"/>
</dbReference>
<accession>A0A085WIQ0</accession>
<evidence type="ECO:0000313" key="1">
    <source>
        <dbReference type="EMBL" id="KFE67563.1"/>
    </source>
</evidence>